<comment type="caution">
    <text evidence="1">The sequence shown here is derived from an EMBL/GenBank/DDBJ whole genome shotgun (WGS) entry which is preliminary data.</text>
</comment>
<sequence>MSVSHRSSIYREDEVCLFYNYDQAELKTMRKFIIAISTLYFIFYSEVSKASSDYYLNSLCASAEGSQVVDCYKNDLLASNVELKKAEKNITMRIKKWHEMNDDRLDTSVDIALKRLEMSNESFTRYRFAQRSFAQMWGGGGGMASSTRIYSCEAYLNRQRAEQLNNANVADFSTDGD</sequence>
<gene>
    <name evidence="1" type="ORF">G8T96_003857</name>
</gene>
<proteinExistence type="predicted"/>
<accession>A0A759NZT4</accession>
<reference evidence="1" key="1">
    <citation type="journal article" date="2018" name="Genome Biol.">
        <title>SKESA: strategic k-mer extension for scrupulous assemblies.</title>
        <authorList>
            <person name="Souvorov A."/>
            <person name="Agarwala R."/>
            <person name="Lipman D.J."/>
        </authorList>
    </citation>
    <scope>NUCLEOTIDE SEQUENCE</scope>
    <source>
        <strain evidence="1">MA.CK_01/00001647</strain>
    </source>
</reference>
<dbReference type="AlphaFoldDB" id="A0A759NZT4"/>
<reference evidence="1" key="2">
    <citation type="submission" date="2020-02" db="EMBL/GenBank/DDBJ databases">
        <authorList>
            <consortium name="NCBI Pathogen Detection Project"/>
        </authorList>
    </citation>
    <scope>NUCLEOTIDE SEQUENCE</scope>
    <source>
        <strain evidence="1">MA.CK_01/00001647</strain>
    </source>
</reference>
<evidence type="ECO:0000313" key="1">
    <source>
        <dbReference type="EMBL" id="HAG2024824.1"/>
    </source>
</evidence>
<protein>
    <submittedName>
        <fullName evidence="1">DUF1311 domain-containing protein</fullName>
    </submittedName>
</protein>
<organism evidence="1">
    <name type="scientific">Salmonella enterica</name>
    <name type="common">Salmonella choleraesuis</name>
    <dbReference type="NCBI Taxonomy" id="28901"/>
    <lineage>
        <taxon>Bacteria</taxon>
        <taxon>Pseudomonadati</taxon>
        <taxon>Pseudomonadota</taxon>
        <taxon>Gammaproteobacteria</taxon>
        <taxon>Enterobacterales</taxon>
        <taxon>Enterobacteriaceae</taxon>
        <taxon>Salmonella</taxon>
    </lineage>
</organism>
<dbReference type="Gene3D" id="1.20.1270.180">
    <property type="match status" value="1"/>
</dbReference>
<dbReference type="EMBL" id="DAAXPO010000011">
    <property type="protein sequence ID" value="HAG2024824.1"/>
    <property type="molecule type" value="Genomic_DNA"/>
</dbReference>
<name>A0A759NZT4_SALER</name>